<evidence type="ECO:0000256" key="6">
    <source>
        <dbReference type="ARBA" id="ARBA00022840"/>
    </source>
</evidence>
<dbReference type="SUPFAM" id="SSF53448">
    <property type="entry name" value="Nucleotide-diphospho-sugar transferases"/>
    <property type="match status" value="1"/>
</dbReference>
<comment type="subunit">
    <text evidence="9">Homotetramer.</text>
</comment>
<dbReference type="InterPro" id="IPR011831">
    <property type="entry name" value="ADP-Glc_PPase"/>
</dbReference>
<dbReference type="PANTHER" id="PTHR43523">
    <property type="entry name" value="GLUCOSE-1-PHOSPHATE ADENYLYLTRANSFERASE-RELATED"/>
    <property type="match status" value="1"/>
</dbReference>
<protein>
    <recommendedName>
        <fullName evidence="9">Glucose-1-phosphate adenylyltransferase</fullName>
        <ecNumber evidence="9">2.7.7.27</ecNumber>
    </recommendedName>
    <alternativeName>
        <fullName evidence="9">ADP-glucose pyrophosphorylase</fullName>
        <shortName evidence="9">ADPGlc PPase</shortName>
    </alternativeName>
    <alternativeName>
        <fullName evidence="9">ADP-glucose synthase</fullName>
    </alternativeName>
</protein>
<dbReference type="SUPFAM" id="SSF51161">
    <property type="entry name" value="Trimeric LpxA-like enzymes"/>
    <property type="match status" value="1"/>
</dbReference>
<dbReference type="NCBIfam" id="NF001947">
    <property type="entry name" value="PRK00725.1"/>
    <property type="match status" value="1"/>
</dbReference>
<dbReference type="GO" id="GO:0008878">
    <property type="term" value="F:glucose-1-phosphate adenylyltransferase activity"/>
    <property type="evidence" value="ECO:0007669"/>
    <property type="project" value="UniProtKB-UniRule"/>
</dbReference>
<dbReference type="Gene3D" id="3.90.550.10">
    <property type="entry name" value="Spore Coat Polysaccharide Biosynthesis Protein SpsA, Chain A"/>
    <property type="match status" value="1"/>
</dbReference>
<keyword evidence="4 9" id="KW-0548">Nucleotidyltransferase</keyword>
<evidence type="ECO:0000256" key="8">
    <source>
        <dbReference type="ARBA" id="ARBA00023277"/>
    </source>
</evidence>
<evidence type="ECO:0000256" key="2">
    <source>
        <dbReference type="ARBA" id="ARBA00022600"/>
    </source>
</evidence>
<evidence type="ECO:0000259" key="10">
    <source>
        <dbReference type="Pfam" id="PF00483"/>
    </source>
</evidence>
<evidence type="ECO:0000256" key="9">
    <source>
        <dbReference type="HAMAP-Rule" id="MF_00624"/>
    </source>
</evidence>
<dbReference type="GO" id="GO:0005524">
    <property type="term" value="F:ATP binding"/>
    <property type="evidence" value="ECO:0007669"/>
    <property type="project" value="UniProtKB-KW"/>
</dbReference>
<dbReference type="InterPro" id="IPR005835">
    <property type="entry name" value="NTP_transferase_dom"/>
</dbReference>
<feature type="site" description="Could play a key role in the communication between the regulatory and the substrate sites" evidence="9">
    <location>
        <position position="126"/>
    </location>
</feature>
<dbReference type="InterPro" id="IPR005836">
    <property type="entry name" value="ADP_Glu_pyroP_CS"/>
</dbReference>
<feature type="domain" description="Nucleotidyl transferase" evidence="10">
    <location>
        <begin position="36"/>
        <end position="299"/>
    </location>
</feature>
<comment type="pathway">
    <text evidence="9">Glycan biosynthesis; glycogen biosynthesis.</text>
</comment>
<dbReference type="RefSeq" id="WP_184334007.1">
    <property type="nucleotide sequence ID" value="NZ_JACHHZ010000004.1"/>
</dbReference>
<feature type="domain" description="Glucose-1-phosphate adenylyltransferase/Bifunctional protein GlmU-like C-terminal hexapeptide" evidence="11">
    <location>
        <begin position="323"/>
        <end position="426"/>
    </location>
</feature>
<comment type="caution">
    <text evidence="12">The sequence shown here is derived from an EMBL/GenBank/DDBJ whole genome shotgun (WGS) entry which is preliminary data.</text>
</comment>
<comment type="catalytic activity">
    <reaction evidence="9">
        <text>alpha-D-glucose 1-phosphate + ATP + H(+) = ADP-alpha-D-glucose + diphosphate</text>
        <dbReference type="Rhea" id="RHEA:12120"/>
        <dbReference type="ChEBI" id="CHEBI:15378"/>
        <dbReference type="ChEBI" id="CHEBI:30616"/>
        <dbReference type="ChEBI" id="CHEBI:33019"/>
        <dbReference type="ChEBI" id="CHEBI:57498"/>
        <dbReference type="ChEBI" id="CHEBI:58601"/>
        <dbReference type="EC" id="2.7.7.27"/>
    </reaction>
</comment>
<evidence type="ECO:0000256" key="5">
    <source>
        <dbReference type="ARBA" id="ARBA00022741"/>
    </source>
</evidence>
<feature type="binding site" evidence="9">
    <location>
        <position position="192"/>
    </location>
    <ligand>
        <name>alpha-D-glucose 1-phosphate</name>
        <dbReference type="ChEBI" id="CHEBI:58601"/>
    </ligand>
</feature>
<comment type="function">
    <text evidence="9">Involved in the biosynthesis of ADP-glucose, a building block required for the elongation reactions to produce glycogen. Catalyzes the reaction between ATP and alpha-D-glucose 1-phosphate (G1P) to produce pyrophosphate and ADP-Glc.</text>
</comment>
<name>A0A841HRT0_9GAMM</name>
<keyword evidence="2 9" id="KW-0321">Glycogen metabolism</keyword>
<comment type="similarity">
    <text evidence="1 9">Belongs to the bacterial/plant glucose-1-phosphate adenylyltransferase family.</text>
</comment>
<evidence type="ECO:0000313" key="12">
    <source>
        <dbReference type="EMBL" id="MBB6094595.1"/>
    </source>
</evidence>
<keyword evidence="7 9" id="KW-0320">Glycogen biosynthesis</keyword>
<sequence length="440" mass="49759">MPDAATPARVPVRQNQTSLKISSRRYVSRITRNTLAVIMAGGRGERLKHLTDFRCKPATPFGGKFRIVDFVLSNCVNSGIRRISVLTQYKAHSLIQHIQRGWSYLRGEFGEFVEIIPAQQQLGEMWYRGTADALYQNLQIIKLHHPRHILVLAGDHIYKMDYGPMLAAHVEKKADITVGVVEVPRDQASSFGVMTVDENMRITRFAEKPKDPEGIPGRGDYSLGSMGIYVFKASLLYRLLEEQAQRPGTAHDFGRNIIPEALQHLKVFAYPFKDTQTRVQQYWRDVGTVDAFYEANMELVHVNPELNIYDEQWPIWTYQRQYPPAKFVLDDVGRVGMAVNSMVSGGCIISGAHVNQSLLFSNVRVDERSYVERSVLFPDVRVGANCTIKRAIIDTGGIVPEGTQIGVNPEDDARRFYMSEKGVALVTRDMLTRLRKQAEG</sequence>
<evidence type="ECO:0000256" key="7">
    <source>
        <dbReference type="ARBA" id="ARBA00023056"/>
    </source>
</evidence>
<keyword evidence="8 9" id="KW-0119">Carbohydrate metabolism</keyword>
<feature type="binding site" evidence="9">
    <location>
        <position position="127"/>
    </location>
    <ligand>
        <name>alpha-D-glucose 1-phosphate</name>
        <dbReference type="ChEBI" id="CHEBI:58601"/>
    </ligand>
</feature>
<dbReference type="EMBL" id="JACHHZ010000004">
    <property type="protein sequence ID" value="MBB6094595.1"/>
    <property type="molecule type" value="Genomic_DNA"/>
</dbReference>
<dbReference type="NCBIfam" id="NF002023">
    <property type="entry name" value="PRK00844.1"/>
    <property type="match status" value="1"/>
</dbReference>
<dbReference type="EC" id="2.7.7.27" evidence="9"/>
<dbReference type="AlphaFoldDB" id="A0A841HRT0"/>
<evidence type="ECO:0000313" key="13">
    <source>
        <dbReference type="Proteomes" id="UP000588068"/>
    </source>
</evidence>
<dbReference type="InterPro" id="IPR056818">
    <property type="entry name" value="GlmU/GlgC-like_hexapep"/>
</dbReference>
<reference evidence="12 13" key="1">
    <citation type="submission" date="2020-08" db="EMBL/GenBank/DDBJ databases">
        <title>Genomic Encyclopedia of Type Strains, Phase IV (KMG-IV): sequencing the most valuable type-strain genomes for metagenomic binning, comparative biology and taxonomic classification.</title>
        <authorList>
            <person name="Goeker M."/>
        </authorList>
    </citation>
    <scope>NUCLEOTIDE SEQUENCE [LARGE SCALE GENOMIC DNA]</scope>
    <source>
        <strain evidence="12 13">DSM 26723</strain>
    </source>
</reference>
<dbReference type="InterPro" id="IPR023049">
    <property type="entry name" value="GlgC_bac"/>
</dbReference>
<evidence type="ECO:0000259" key="11">
    <source>
        <dbReference type="Pfam" id="PF24894"/>
    </source>
</evidence>
<dbReference type="CDD" id="cd04651">
    <property type="entry name" value="LbH_G1P_AT_C"/>
    <property type="match status" value="1"/>
</dbReference>
<dbReference type="Gene3D" id="2.160.10.10">
    <property type="entry name" value="Hexapeptide repeat proteins"/>
    <property type="match status" value="1"/>
</dbReference>
<accession>A0A841HRT0</accession>
<evidence type="ECO:0000256" key="1">
    <source>
        <dbReference type="ARBA" id="ARBA00010443"/>
    </source>
</evidence>
<gene>
    <name evidence="9" type="primary">glgC</name>
    <name evidence="12" type="ORF">HNQ60_003482</name>
</gene>
<feature type="site" description="Could play a key role in the communication between the regulatory and the substrate sites" evidence="9">
    <location>
        <position position="88"/>
    </location>
</feature>
<dbReference type="PROSITE" id="PS00809">
    <property type="entry name" value="ADP_GLC_PYROPHOSPH_2"/>
    <property type="match status" value="1"/>
</dbReference>
<dbReference type="CDD" id="cd02508">
    <property type="entry name" value="ADP_Glucose_PP"/>
    <property type="match status" value="1"/>
</dbReference>
<keyword evidence="3 9" id="KW-0808">Transferase</keyword>
<dbReference type="NCBIfam" id="TIGR02091">
    <property type="entry name" value="glgC"/>
    <property type="match status" value="1"/>
</dbReference>
<evidence type="ECO:0000256" key="3">
    <source>
        <dbReference type="ARBA" id="ARBA00022679"/>
    </source>
</evidence>
<dbReference type="InterPro" id="IPR029044">
    <property type="entry name" value="Nucleotide-diphossugar_trans"/>
</dbReference>
<feature type="binding site" evidence="9">
    <location>
        <begin position="207"/>
        <end position="208"/>
    </location>
    <ligand>
        <name>alpha-D-glucose 1-phosphate</name>
        <dbReference type="ChEBI" id="CHEBI:58601"/>
    </ligand>
</feature>
<feature type="binding site" evidence="9">
    <location>
        <position position="225"/>
    </location>
    <ligand>
        <name>alpha-D-glucose 1-phosphate</name>
        <dbReference type="ChEBI" id="CHEBI:58601"/>
    </ligand>
</feature>
<keyword evidence="13" id="KW-1185">Reference proteome</keyword>
<dbReference type="Pfam" id="PF00483">
    <property type="entry name" value="NTP_transferase"/>
    <property type="match status" value="1"/>
</dbReference>
<dbReference type="GO" id="GO:0005978">
    <property type="term" value="P:glycogen biosynthetic process"/>
    <property type="evidence" value="ECO:0007669"/>
    <property type="project" value="UniProtKB-UniRule"/>
</dbReference>
<dbReference type="InterPro" id="IPR011004">
    <property type="entry name" value="Trimer_LpxA-like_sf"/>
</dbReference>
<evidence type="ECO:0000256" key="4">
    <source>
        <dbReference type="ARBA" id="ARBA00022695"/>
    </source>
</evidence>
<proteinExistence type="inferred from homology"/>
<dbReference type="UniPathway" id="UPA00164"/>
<dbReference type="HAMAP" id="MF_00624">
    <property type="entry name" value="GlgC"/>
    <property type="match status" value="1"/>
</dbReference>
<keyword evidence="6 9" id="KW-0067">ATP-binding</keyword>
<dbReference type="PANTHER" id="PTHR43523:SF2">
    <property type="entry name" value="GLUCOSE-1-PHOSPHATE ADENYLYLTRANSFERASE"/>
    <property type="match status" value="1"/>
</dbReference>
<keyword evidence="5 9" id="KW-0547">Nucleotide-binding</keyword>
<dbReference type="Pfam" id="PF24894">
    <property type="entry name" value="Hexapep_GlmU"/>
    <property type="match status" value="1"/>
</dbReference>
<organism evidence="12 13">
    <name type="scientific">Povalibacter uvarum</name>
    <dbReference type="NCBI Taxonomy" id="732238"/>
    <lineage>
        <taxon>Bacteria</taxon>
        <taxon>Pseudomonadati</taxon>
        <taxon>Pseudomonadota</taxon>
        <taxon>Gammaproteobacteria</taxon>
        <taxon>Steroidobacterales</taxon>
        <taxon>Steroidobacteraceae</taxon>
        <taxon>Povalibacter</taxon>
    </lineage>
</organism>
<dbReference type="Proteomes" id="UP000588068">
    <property type="component" value="Unassembled WGS sequence"/>
</dbReference>